<protein>
    <submittedName>
        <fullName evidence="1">ATP-binding protein</fullName>
    </submittedName>
</protein>
<dbReference type="Pfam" id="PF13589">
    <property type="entry name" value="HATPase_c_3"/>
    <property type="match status" value="1"/>
</dbReference>
<reference evidence="2" key="1">
    <citation type="journal article" date="2019" name="Int. J. Syst. Evol. Microbiol.">
        <title>The Global Catalogue of Microorganisms (GCM) 10K type strain sequencing project: providing services to taxonomists for standard genome sequencing and annotation.</title>
        <authorList>
            <consortium name="The Broad Institute Genomics Platform"/>
            <consortium name="The Broad Institute Genome Sequencing Center for Infectious Disease"/>
            <person name="Wu L."/>
            <person name="Ma J."/>
        </authorList>
    </citation>
    <scope>NUCLEOTIDE SEQUENCE [LARGE SCALE GENOMIC DNA]</scope>
    <source>
        <strain evidence="2">KCTC 42899</strain>
    </source>
</reference>
<dbReference type="Proteomes" id="UP001595721">
    <property type="component" value="Unassembled WGS sequence"/>
</dbReference>
<comment type="caution">
    <text evidence="1">The sequence shown here is derived from an EMBL/GenBank/DDBJ whole genome shotgun (WGS) entry which is preliminary data.</text>
</comment>
<dbReference type="EMBL" id="JBHRXJ010000025">
    <property type="protein sequence ID" value="MFC3530402.1"/>
    <property type="molecule type" value="Genomic_DNA"/>
</dbReference>
<dbReference type="InterPro" id="IPR036890">
    <property type="entry name" value="HATPase_C_sf"/>
</dbReference>
<sequence>MEMTLSDGAPKPFQFEISLSVLNHLGRNLYRNFITVIAEAVSNSWDAEAKNVWIDVDKEGNTFSIKDDGLGMTAEDFQNKFLKIGYSKRKDGKKATEGGRPFIGAKGIGKLALLSCANRVSIYSRTAGTGYVGGVIDNAELDKAIKSDNTADQYPLEQPDFSRIKALQDGHEHGTIIVFDGMKEKLRNSPAHIRKMLAMSFKFSLHDKAFKIFVDGTEVSEADLADLAGATEFLWVVNGYTDSYVATLTKLKSAAVPKTTALGVRGFLATVEKPRHLKITGTEERATVDLVVNGRIREKNILRHIPTQRIVESYLYGQIHFDIMDREGTDPFTSSREGVVEDDLQFQALMDYLKRTLLPQIIDEWDKLRLDRNLEGDDENERKTKKERKARDLYSAAKDEFKLEDAAPNKDKVDGWLDDLQNDAQFNLQAYVDCFLSENLVRNYLVEKAIPLTAPAVKAATEWKQREVDNKAKANISFDIRRADHDLYYIDMDGLAIMAEGFKQGVGPSLWLDATSYKPARNAVGHTGLLSTTAQTHLNLTFQNIKARVRNLLAQP</sequence>
<accession>A0ABV7RB73</accession>
<name>A0ABV7RB73_9RHOB</name>
<dbReference type="RefSeq" id="WP_377746607.1">
    <property type="nucleotide sequence ID" value="NZ_JBHRXJ010000025.1"/>
</dbReference>
<organism evidence="1 2">
    <name type="scientific">Paracoccus mangrovi</name>
    <dbReference type="NCBI Taxonomy" id="1715645"/>
    <lineage>
        <taxon>Bacteria</taxon>
        <taxon>Pseudomonadati</taxon>
        <taxon>Pseudomonadota</taxon>
        <taxon>Alphaproteobacteria</taxon>
        <taxon>Rhodobacterales</taxon>
        <taxon>Paracoccaceae</taxon>
        <taxon>Paracoccus</taxon>
    </lineage>
</organism>
<gene>
    <name evidence="1" type="ORF">ACFOMH_19720</name>
</gene>
<dbReference type="GO" id="GO:0005524">
    <property type="term" value="F:ATP binding"/>
    <property type="evidence" value="ECO:0007669"/>
    <property type="project" value="UniProtKB-KW"/>
</dbReference>
<evidence type="ECO:0000313" key="1">
    <source>
        <dbReference type="EMBL" id="MFC3530402.1"/>
    </source>
</evidence>
<evidence type="ECO:0000313" key="2">
    <source>
        <dbReference type="Proteomes" id="UP001595721"/>
    </source>
</evidence>
<dbReference type="Gene3D" id="3.30.565.10">
    <property type="entry name" value="Histidine kinase-like ATPase, C-terminal domain"/>
    <property type="match status" value="1"/>
</dbReference>
<dbReference type="SUPFAM" id="SSF55874">
    <property type="entry name" value="ATPase domain of HSP90 chaperone/DNA topoisomerase II/histidine kinase"/>
    <property type="match status" value="1"/>
</dbReference>
<keyword evidence="1" id="KW-0067">ATP-binding</keyword>
<proteinExistence type="predicted"/>
<keyword evidence="2" id="KW-1185">Reference proteome</keyword>
<keyword evidence="1" id="KW-0547">Nucleotide-binding</keyword>